<proteinExistence type="predicted"/>
<gene>
    <name evidence="2" type="ORF">CLAFUR5_08898</name>
</gene>
<accession>A0A9Q8UTP9</accession>
<dbReference type="Proteomes" id="UP000756132">
    <property type="component" value="Chromosome 9"/>
</dbReference>
<name>A0A9Q8UTP9_PASFU</name>
<dbReference type="KEGG" id="ffu:CLAFUR5_08898"/>
<dbReference type="GeneID" id="71988776"/>
<dbReference type="OMA" id="ENDWYLY"/>
<evidence type="ECO:0000259" key="1">
    <source>
        <dbReference type="Pfam" id="PF01636"/>
    </source>
</evidence>
<dbReference type="EMBL" id="CP090171">
    <property type="protein sequence ID" value="UJO22149.1"/>
    <property type="molecule type" value="Genomic_DNA"/>
</dbReference>
<dbReference type="OrthoDB" id="4177236at2759"/>
<dbReference type="AlphaFoldDB" id="A0A9Q8UTP9"/>
<protein>
    <recommendedName>
        <fullName evidence="1">Aminoglycoside phosphotransferase domain-containing protein</fullName>
    </recommendedName>
</protein>
<dbReference type="InterPro" id="IPR002575">
    <property type="entry name" value="Aminoglycoside_PTrfase"/>
</dbReference>
<dbReference type="Pfam" id="PF01636">
    <property type="entry name" value="APH"/>
    <property type="match status" value="1"/>
</dbReference>
<feature type="domain" description="Aminoglycoside phosphotransferase" evidence="1">
    <location>
        <begin position="206"/>
        <end position="382"/>
    </location>
</feature>
<dbReference type="PANTHER" id="PTHR21310:SF15">
    <property type="entry name" value="AMINOGLYCOSIDE PHOSPHOTRANSFERASE DOMAIN-CONTAINING PROTEIN"/>
    <property type="match status" value="1"/>
</dbReference>
<dbReference type="PANTHER" id="PTHR21310">
    <property type="entry name" value="AMINOGLYCOSIDE PHOSPHOTRANSFERASE-RELATED-RELATED"/>
    <property type="match status" value="1"/>
</dbReference>
<dbReference type="RefSeq" id="XP_047766515.1">
    <property type="nucleotide sequence ID" value="XM_047908046.1"/>
</dbReference>
<reference evidence="2" key="1">
    <citation type="submission" date="2021-12" db="EMBL/GenBank/DDBJ databases">
        <authorList>
            <person name="Zaccaron A."/>
            <person name="Stergiopoulos I."/>
        </authorList>
    </citation>
    <scope>NUCLEOTIDE SEQUENCE</scope>
    <source>
        <strain evidence="2">Race5_Kim</strain>
    </source>
</reference>
<dbReference type="Gene3D" id="3.90.1200.10">
    <property type="match status" value="1"/>
</dbReference>
<evidence type="ECO:0000313" key="2">
    <source>
        <dbReference type="EMBL" id="UJO22149.1"/>
    </source>
</evidence>
<reference evidence="2" key="2">
    <citation type="journal article" date="2022" name="Microb. Genom.">
        <title>A chromosome-scale genome assembly of the tomato pathogen Cladosporium fulvum reveals a compartmentalized genome architecture and the presence of a dispensable chromosome.</title>
        <authorList>
            <person name="Zaccaron A.Z."/>
            <person name="Chen L.H."/>
            <person name="Samaras A."/>
            <person name="Stergiopoulos I."/>
        </authorList>
    </citation>
    <scope>NUCLEOTIDE SEQUENCE</scope>
    <source>
        <strain evidence="2">Race5_Kim</strain>
    </source>
</reference>
<dbReference type="InterPro" id="IPR051678">
    <property type="entry name" value="AGP_Transferase"/>
</dbReference>
<dbReference type="InterPro" id="IPR011009">
    <property type="entry name" value="Kinase-like_dom_sf"/>
</dbReference>
<organism evidence="2 3">
    <name type="scientific">Passalora fulva</name>
    <name type="common">Tomato leaf mold</name>
    <name type="synonym">Cladosporium fulvum</name>
    <dbReference type="NCBI Taxonomy" id="5499"/>
    <lineage>
        <taxon>Eukaryota</taxon>
        <taxon>Fungi</taxon>
        <taxon>Dikarya</taxon>
        <taxon>Ascomycota</taxon>
        <taxon>Pezizomycotina</taxon>
        <taxon>Dothideomycetes</taxon>
        <taxon>Dothideomycetidae</taxon>
        <taxon>Mycosphaerellales</taxon>
        <taxon>Mycosphaerellaceae</taxon>
        <taxon>Fulvia</taxon>
    </lineage>
</organism>
<dbReference type="SUPFAM" id="SSF56112">
    <property type="entry name" value="Protein kinase-like (PK-like)"/>
    <property type="match status" value="1"/>
</dbReference>
<keyword evidence="3" id="KW-1185">Reference proteome</keyword>
<evidence type="ECO:0000313" key="3">
    <source>
        <dbReference type="Proteomes" id="UP000756132"/>
    </source>
</evidence>
<sequence length="436" mass="48880">MTDTEEAPCLLNPDAPQWNERLLNEMHAALDKNPATDLLSMFTGQYRREHRKSANLSEAGKINMKVLDHLLDDFQDDPEIDLLSAIPSDYSRRLAFAVGPQVAPSEKDDNSGVMDLEPDFREELDHADTSHVVFPLSERVRSLLSICANSADTPTGDESLTTAVIDLVWKSPKLWESTVRGVVVKCSDEIAAKVVAGNSDSHWTEYTTLEYLAEKAPSIPAPKPHGCISMGPYRVIFMSYVPGVTLGKVWLDLSPLQKSSIQQQLDDIFARLGTLRMEPGRMLGGVLEEGAKESLFAGCTVHKGITTTAQYSDMQFSAKHRGSKTYVKLLRSFVDHDQGSLHSSPVFTHGDFRPDNIMVDLGPETNIVSVTGIIDWEDSGFYPDYLECTAATRTLSVRDEHDWSDWFLHLPNSISPSRFPERWLVDRLWQHHRMHV</sequence>
<dbReference type="CDD" id="cd05120">
    <property type="entry name" value="APH_ChoK_like"/>
    <property type="match status" value="1"/>
</dbReference>